<organism evidence="2 3">
    <name type="scientific">Candidatus Onthocola gallistercoris</name>
    <dbReference type="NCBI Taxonomy" id="2840876"/>
    <lineage>
        <taxon>Bacteria</taxon>
        <taxon>Bacillati</taxon>
        <taxon>Bacillota</taxon>
        <taxon>Bacilli</taxon>
        <taxon>Candidatus Onthocola</taxon>
    </lineage>
</organism>
<name>A0A9D1HGS7_9FIRM</name>
<feature type="non-terminal residue" evidence="2">
    <location>
        <position position="117"/>
    </location>
</feature>
<evidence type="ECO:0000313" key="2">
    <source>
        <dbReference type="EMBL" id="HIU03205.1"/>
    </source>
</evidence>
<dbReference type="PANTHER" id="PTHR13779:SF7">
    <property type="entry name" value="ATPASE WRNIP1"/>
    <property type="match status" value="1"/>
</dbReference>
<proteinExistence type="predicted"/>
<dbReference type="AlphaFoldDB" id="A0A9D1HGS7"/>
<protein>
    <submittedName>
        <fullName evidence="2">AAA family ATPase</fullName>
    </submittedName>
</protein>
<dbReference type="InterPro" id="IPR003959">
    <property type="entry name" value="ATPase_AAA_core"/>
</dbReference>
<dbReference type="Proteomes" id="UP000824164">
    <property type="component" value="Unassembled WGS sequence"/>
</dbReference>
<dbReference type="GO" id="GO:0006261">
    <property type="term" value="P:DNA-templated DNA replication"/>
    <property type="evidence" value="ECO:0007669"/>
    <property type="project" value="TreeGrafter"/>
</dbReference>
<feature type="domain" description="ATPase AAA-type core" evidence="1">
    <location>
        <begin position="52"/>
        <end position="116"/>
    </location>
</feature>
<reference evidence="2" key="2">
    <citation type="journal article" date="2021" name="PeerJ">
        <title>Extensive microbial diversity within the chicken gut microbiome revealed by metagenomics and culture.</title>
        <authorList>
            <person name="Gilroy R."/>
            <person name="Ravi A."/>
            <person name="Getino M."/>
            <person name="Pursley I."/>
            <person name="Horton D.L."/>
            <person name="Alikhan N.F."/>
            <person name="Baker D."/>
            <person name="Gharbi K."/>
            <person name="Hall N."/>
            <person name="Watson M."/>
            <person name="Adriaenssens E.M."/>
            <person name="Foster-Nyarko E."/>
            <person name="Jarju S."/>
            <person name="Secka A."/>
            <person name="Antonio M."/>
            <person name="Oren A."/>
            <person name="Chaudhuri R.R."/>
            <person name="La Ragione R."/>
            <person name="Hildebrand F."/>
            <person name="Pallen M.J."/>
        </authorList>
    </citation>
    <scope>NUCLEOTIDE SEQUENCE</scope>
    <source>
        <strain evidence="2">CHK187-14744</strain>
    </source>
</reference>
<evidence type="ECO:0000313" key="3">
    <source>
        <dbReference type="Proteomes" id="UP000824164"/>
    </source>
</evidence>
<dbReference type="GO" id="GO:0005524">
    <property type="term" value="F:ATP binding"/>
    <property type="evidence" value="ECO:0007669"/>
    <property type="project" value="InterPro"/>
</dbReference>
<dbReference type="EMBL" id="DVLT01000048">
    <property type="protein sequence ID" value="HIU03205.1"/>
    <property type="molecule type" value="Genomic_DNA"/>
</dbReference>
<dbReference type="Gene3D" id="3.40.50.300">
    <property type="entry name" value="P-loop containing nucleotide triphosphate hydrolases"/>
    <property type="match status" value="1"/>
</dbReference>
<dbReference type="InterPro" id="IPR027417">
    <property type="entry name" value="P-loop_NTPase"/>
</dbReference>
<dbReference type="Pfam" id="PF00004">
    <property type="entry name" value="AAA"/>
    <property type="match status" value="1"/>
</dbReference>
<accession>A0A9D1HGS7</accession>
<comment type="caution">
    <text evidence="2">The sequence shown here is derived from an EMBL/GenBank/DDBJ whole genome shotgun (WGS) entry which is preliminary data.</text>
</comment>
<dbReference type="SUPFAM" id="SSF52540">
    <property type="entry name" value="P-loop containing nucleoside triphosphate hydrolases"/>
    <property type="match status" value="1"/>
</dbReference>
<gene>
    <name evidence="2" type="ORF">IAB63_08145</name>
</gene>
<dbReference type="GO" id="GO:0008047">
    <property type="term" value="F:enzyme activator activity"/>
    <property type="evidence" value="ECO:0007669"/>
    <property type="project" value="TreeGrafter"/>
</dbReference>
<dbReference type="GO" id="GO:0000731">
    <property type="term" value="P:DNA synthesis involved in DNA repair"/>
    <property type="evidence" value="ECO:0007669"/>
    <property type="project" value="TreeGrafter"/>
</dbReference>
<sequence>MEQRTLFEREEDIPLAARLRPRTLDEVAGQTHLIGKGKVLRRLIESDRISSMIFWGPPGVGKTTLAQVIADSTKASFVNFSAAVNGIKELRTIMQQASQRRRFGERTIVFVDEIHRF</sequence>
<dbReference type="GO" id="GO:0016887">
    <property type="term" value="F:ATP hydrolysis activity"/>
    <property type="evidence" value="ECO:0007669"/>
    <property type="project" value="InterPro"/>
</dbReference>
<dbReference type="PANTHER" id="PTHR13779">
    <property type="entry name" value="WERNER HELICASE-INTERACTING PROTEIN 1 FAMILY MEMBER"/>
    <property type="match status" value="1"/>
</dbReference>
<dbReference type="CDD" id="cd00009">
    <property type="entry name" value="AAA"/>
    <property type="match status" value="1"/>
</dbReference>
<evidence type="ECO:0000259" key="1">
    <source>
        <dbReference type="Pfam" id="PF00004"/>
    </source>
</evidence>
<dbReference type="InterPro" id="IPR051314">
    <property type="entry name" value="AAA_ATPase_RarA/MGS1/WRNIP1"/>
</dbReference>
<dbReference type="GO" id="GO:0017116">
    <property type="term" value="F:single-stranded DNA helicase activity"/>
    <property type="evidence" value="ECO:0007669"/>
    <property type="project" value="TreeGrafter"/>
</dbReference>
<reference evidence="2" key="1">
    <citation type="submission" date="2020-10" db="EMBL/GenBank/DDBJ databases">
        <authorList>
            <person name="Gilroy R."/>
        </authorList>
    </citation>
    <scope>NUCLEOTIDE SEQUENCE</scope>
    <source>
        <strain evidence="2">CHK187-14744</strain>
    </source>
</reference>